<evidence type="ECO:0000313" key="2">
    <source>
        <dbReference type="Proteomes" id="UP000294576"/>
    </source>
</evidence>
<comment type="caution">
    <text evidence="1">The sequence shown here is derived from an EMBL/GenBank/DDBJ whole genome shotgun (WGS) entry which is preliminary data.</text>
</comment>
<dbReference type="EMBL" id="SMBH01000020">
    <property type="protein sequence ID" value="TCU10584.1"/>
    <property type="molecule type" value="Genomic_DNA"/>
</dbReference>
<reference evidence="1 2" key="1">
    <citation type="submission" date="2019-03" db="EMBL/GenBank/DDBJ databases">
        <title>Genomic Encyclopedia of Type Strains, Phase IV (KMG-V): Genome sequencing to study the core and pangenomes of soil and plant-associated prokaryotes.</title>
        <authorList>
            <person name="Whitman W."/>
        </authorList>
    </citation>
    <scope>NUCLEOTIDE SEQUENCE [LARGE SCALE GENOMIC DNA]</scope>
    <source>
        <strain evidence="1 2">Hc14</strain>
    </source>
</reference>
<protein>
    <submittedName>
        <fullName evidence="1">Uncharacterized protein</fullName>
    </submittedName>
</protein>
<evidence type="ECO:0000313" key="1">
    <source>
        <dbReference type="EMBL" id="TCU10584.1"/>
    </source>
</evidence>
<accession>A0A4R3PTT1</accession>
<dbReference type="AlphaFoldDB" id="A0A4R3PTT1"/>
<dbReference type="Proteomes" id="UP000294576">
    <property type="component" value="Unassembled WGS sequence"/>
</dbReference>
<sequence length="82" mass="8923">MPWFRSRFIAPECFRASSIRQRSLHAISPVFQASPCCPHVAGVNRPTQQVELGAKAREDNVRGTFAIAKGGETMFSASASSL</sequence>
<gene>
    <name evidence="1" type="ORF">EV132_12081</name>
</gene>
<name>A0A4R3PTT1_RHISU</name>
<organism evidence="1 2">
    <name type="scientific">Rhizobium sullae</name>
    <name type="common">Rhizobium hedysari</name>
    <dbReference type="NCBI Taxonomy" id="50338"/>
    <lineage>
        <taxon>Bacteria</taxon>
        <taxon>Pseudomonadati</taxon>
        <taxon>Pseudomonadota</taxon>
        <taxon>Alphaproteobacteria</taxon>
        <taxon>Hyphomicrobiales</taxon>
        <taxon>Rhizobiaceae</taxon>
        <taxon>Rhizobium/Agrobacterium group</taxon>
        <taxon>Rhizobium</taxon>
    </lineage>
</organism>
<proteinExistence type="predicted"/>